<feature type="region of interest" description="Disordered" evidence="1">
    <location>
        <begin position="574"/>
        <end position="601"/>
    </location>
</feature>
<keyword evidence="3" id="KW-1185">Reference proteome</keyword>
<dbReference type="EMBL" id="MLKD01000003">
    <property type="protein sequence ID" value="OQE28742.1"/>
    <property type="molecule type" value="Genomic_DNA"/>
</dbReference>
<reference evidence="3" key="1">
    <citation type="journal article" date="2017" name="Nat. Microbiol.">
        <title>Global analysis of biosynthetic gene clusters reveals vast potential of secondary metabolite production in Penicillium species.</title>
        <authorList>
            <person name="Nielsen J.C."/>
            <person name="Grijseels S."/>
            <person name="Prigent S."/>
            <person name="Ji B."/>
            <person name="Dainat J."/>
            <person name="Nielsen K.F."/>
            <person name="Frisvad J.C."/>
            <person name="Workman M."/>
            <person name="Nielsen J."/>
        </authorList>
    </citation>
    <scope>NUCLEOTIDE SEQUENCE [LARGE SCALE GENOMIC DNA]</scope>
    <source>
        <strain evidence="3">IBT 24891</strain>
    </source>
</reference>
<accession>A0A1V6TQT9</accession>
<dbReference type="Proteomes" id="UP000191285">
    <property type="component" value="Unassembled WGS sequence"/>
</dbReference>
<evidence type="ECO:0000313" key="2">
    <source>
        <dbReference type="EMBL" id="OQE28742.1"/>
    </source>
</evidence>
<feature type="compositionally biased region" description="Basic and acidic residues" evidence="1">
    <location>
        <begin position="584"/>
        <end position="601"/>
    </location>
</feature>
<comment type="caution">
    <text evidence="2">The sequence shown here is derived from an EMBL/GenBank/DDBJ whole genome shotgun (WGS) entry which is preliminary data.</text>
</comment>
<evidence type="ECO:0000256" key="1">
    <source>
        <dbReference type="SAM" id="MobiDB-lite"/>
    </source>
</evidence>
<evidence type="ECO:0000313" key="3">
    <source>
        <dbReference type="Proteomes" id="UP000191285"/>
    </source>
</evidence>
<organism evidence="2 3">
    <name type="scientific">Penicillium steckii</name>
    <dbReference type="NCBI Taxonomy" id="303698"/>
    <lineage>
        <taxon>Eukaryota</taxon>
        <taxon>Fungi</taxon>
        <taxon>Dikarya</taxon>
        <taxon>Ascomycota</taxon>
        <taxon>Pezizomycotina</taxon>
        <taxon>Eurotiomycetes</taxon>
        <taxon>Eurotiomycetidae</taxon>
        <taxon>Eurotiales</taxon>
        <taxon>Aspergillaceae</taxon>
        <taxon>Penicillium</taxon>
    </lineage>
</organism>
<sequence length="601" mass="67257">MTRVRLGKGMGPDESCKGGPRLAKCPHYVTARSFLLLFFPVYSRFQSFFPSFHDRRRLYLILPAPGPPFFSSSTVDAIYHTSSTSPQFNMKFNLASGLVFLLASTEVVAASSWWSKAVYNKWHETELERWLSDHDIPYPTPADRRDLENLVKTNWDSRVQKPLGHAADQVSDEVHYAKEWVFDTWSDSQLKAFLDRHGIPAPQPRKHDILIKTARENYEAVAKKAGETASYPGNWLYEQWTDSDLKQWLDERGWPAPQPTSRDKLIASVRRNSRLASLQAKAIAASAVASAQAAQASLSEELFNAWSDSKLKEFLDEHDVKVPQGSKRNELIALARKHRSYLLDQASSASSAAKDTFGAATTRAGNEYARATDDAKLKAEDQFNAAIKLWSDSRLKAFLDARSVPVPQNGKRDELIAKVRANAHKAAGGFNQYNFDTWDKEHLVKYLSAMNSKAAKKADASREELLKHAKDSYAKASKAGGEHYASATSSIAKATGSAKDASFDQWTQSDIKQYLDSYGIPVYQGSSINELRAAARRHATYFKYGTSTPSETIYAKFMDTLHWVLDQVKVGASSGRAQGQEAAENVREKVSDETQRLRHEL</sequence>
<gene>
    <name evidence="2" type="ORF">PENSTE_c003G03541</name>
</gene>
<proteinExistence type="predicted"/>
<protein>
    <submittedName>
        <fullName evidence="2">Uncharacterized protein</fullName>
    </submittedName>
</protein>
<dbReference type="Pfam" id="PF10281">
    <property type="entry name" value="Ish1"/>
    <property type="match status" value="5"/>
</dbReference>
<dbReference type="AlphaFoldDB" id="A0A1V6TQT9"/>
<dbReference type="STRING" id="303698.A0A1V6TQT9"/>
<name>A0A1V6TQT9_9EURO</name>
<dbReference type="InterPro" id="IPR018803">
    <property type="entry name" value="Ish1/Msc1-like"/>
</dbReference>
<dbReference type="OrthoDB" id="2527403at2759"/>